<keyword evidence="5 11" id="KW-0444">Lipid biosynthesis</keyword>
<dbReference type="InterPro" id="IPR016039">
    <property type="entry name" value="Thiolase-like"/>
</dbReference>
<keyword evidence="7" id="KW-0276">Fatty acid metabolism</keyword>
<comment type="catalytic activity">
    <reaction evidence="11">
        <text>(9Z)-hexadecenoyl-[ACP] + malonyl-[ACP] + H(+) = 3-oxo-(11Z)-octadecenoyl-[ACP] + holo-[ACP] + CO2</text>
        <dbReference type="Rhea" id="RHEA:55040"/>
        <dbReference type="Rhea" id="RHEA-COMP:9623"/>
        <dbReference type="Rhea" id="RHEA-COMP:9685"/>
        <dbReference type="Rhea" id="RHEA-COMP:10800"/>
        <dbReference type="Rhea" id="RHEA-COMP:14074"/>
        <dbReference type="ChEBI" id="CHEBI:15378"/>
        <dbReference type="ChEBI" id="CHEBI:16526"/>
        <dbReference type="ChEBI" id="CHEBI:64479"/>
        <dbReference type="ChEBI" id="CHEBI:78449"/>
        <dbReference type="ChEBI" id="CHEBI:83989"/>
        <dbReference type="ChEBI" id="CHEBI:138538"/>
        <dbReference type="EC" id="2.3.1.179"/>
    </reaction>
</comment>
<dbReference type="PROSITE" id="PS52004">
    <property type="entry name" value="KS3_2"/>
    <property type="match status" value="1"/>
</dbReference>
<dbReference type="PROSITE" id="PS00606">
    <property type="entry name" value="KS3_1"/>
    <property type="match status" value="1"/>
</dbReference>
<dbReference type="NCBIfam" id="NF005589">
    <property type="entry name" value="PRK07314.1"/>
    <property type="match status" value="1"/>
</dbReference>
<evidence type="ECO:0000259" key="13">
    <source>
        <dbReference type="PROSITE" id="PS52004"/>
    </source>
</evidence>
<evidence type="ECO:0000256" key="7">
    <source>
        <dbReference type="ARBA" id="ARBA00022832"/>
    </source>
</evidence>
<dbReference type="GO" id="GO:0004315">
    <property type="term" value="F:3-oxoacyl-[acyl-carrier-protein] synthase activity"/>
    <property type="evidence" value="ECO:0007669"/>
    <property type="project" value="UniProtKB-EC"/>
</dbReference>
<evidence type="ECO:0000256" key="1">
    <source>
        <dbReference type="ARBA" id="ARBA00005194"/>
    </source>
</evidence>
<proteinExistence type="inferred from homology"/>
<dbReference type="EMBL" id="JAPFCC010000001">
    <property type="protein sequence ID" value="MCW7553400.1"/>
    <property type="molecule type" value="Genomic_DNA"/>
</dbReference>
<dbReference type="Pfam" id="PF00109">
    <property type="entry name" value="ketoacyl-synt"/>
    <property type="match status" value="1"/>
</dbReference>
<comment type="catalytic activity">
    <reaction evidence="11">
        <text>a fatty acyl-[ACP] + malonyl-[ACP] + H(+) = a 3-oxoacyl-[ACP] + holo-[ACP] + CO2</text>
        <dbReference type="Rhea" id="RHEA:22836"/>
        <dbReference type="Rhea" id="RHEA-COMP:9623"/>
        <dbReference type="Rhea" id="RHEA-COMP:9685"/>
        <dbReference type="Rhea" id="RHEA-COMP:9916"/>
        <dbReference type="Rhea" id="RHEA-COMP:14125"/>
        <dbReference type="ChEBI" id="CHEBI:15378"/>
        <dbReference type="ChEBI" id="CHEBI:16526"/>
        <dbReference type="ChEBI" id="CHEBI:64479"/>
        <dbReference type="ChEBI" id="CHEBI:78449"/>
        <dbReference type="ChEBI" id="CHEBI:78776"/>
        <dbReference type="ChEBI" id="CHEBI:138651"/>
    </reaction>
</comment>
<dbReference type="CDD" id="cd00834">
    <property type="entry name" value="KAS_I_II"/>
    <property type="match status" value="1"/>
</dbReference>
<protein>
    <recommendedName>
        <fullName evidence="4 11">3-oxoacyl-[acyl-carrier-protein] synthase 2</fullName>
        <ecNumber evidence="3 11">2.3.1.179</ecNumber>
    </recommendedName>
</protein>
<evidence type="ECO:0000256" key="9">
    <source>
        <dbReference type="ARBA" id="ARBA00023160"/>
    </source>
</evidence>
<dbReference type="SMART" id="SM00825">
    <property type="entry name" value="PKS_KS"/>
    <property type="match status" value="1"/>
</dbReference>
<dbReference type="Pfam" id="PF02801">
    <property type="entry name" value="Ketoacyl-synt_C"/>
    <property type="match status" value="1"/>
</dbReference>
<evidence type="ECO:0000256" key="5">
    <source>
        <dbReference type="ARBA" id="ARBA00022516"/>
    </source>
</evidence>
<comment type="function">
    <text evidence="11">Involved in the type II fatty acid elongation cycle. Catalyzes the elongation of a wide range of acyl-ACP by the addition of two carbons from malonyl-ACP to an acyl acceptor. Can efficiently catalyze the conversion of palmitoleoyl-ACP (cis-hexadec-9-enoyl-ACP) to cis-vaccenoyl-ACP (cis-octadec-11-enoyl-ACP), an essential step in the thermal regulation of fatty acid composition.</text>
</comment>
<evidence type="ECO:0000256" key="12">
    <source>
        <dbReference type="RuleBase" id="RU003694"/>
    </source>
</evidence>
<dbReference type="NCBIfam" id="NF004970">
    <property type="entry name" value="PRK06333.1"/>
    <property type="match status" value="1"/>
</dbReference>
<keyword evidence="10 11" id="KW-0012">Acyltransferase</keyword>
<dbReference type="NCBIfam" id="TIGR03150">
    <property type="entry name" value="fabF"/>
    <property type="match status" value="1"/>
</dbReference>
<comment type="similarity">
    <text evidence="2 11 12">Belongs to the thiolase-like superfamily. Beta-ketoacyl-ACP synthases family.</text>
</comment>
<dbReference type="InterPro" id="IPR014031">
    <property type="entry name" value="Ketoacyl_synth_C"/>
</dbReference>
<name>A0ABT3MVJ8_9GAMM</name>
<evidence type="ECO:0000256" key="4">
    <source>
        <dbReference type="ARBA" id="ARBA00014657"/>
    </source>
</evidence>
<dbReference type="RefSeq" id="WP_262568232.1">
    <property type="nucleotide sequence ID" value="NZ_JAPFCC010000001.1"/>
</dbReference>
<dbReference type="InterPro" id="IPR020841">
    <property type="entry name" value="PKS_Beta-ketoAc_synthase_dom"/>
</dbReference>
<comment type="caution">
    <text evidence="14">The sequence shown here is derived from an EMBL/GenBank/DDBJ whole genome shotgun (WGS) entry which is preliminary data.</text>
</comment>
<evidence type="ECO:0000256" key="3">
    <source>
        <dbReference type="ARBA" id="ARBA00012356"/>
    </source>
</evidence>
<keyword evidence="8" id="KW-0443">Lipid metabolism</keyword>
<evidence type="ECO:0000256" key="10">
    <source>
        <dbReference type="ARBA" id="ARBA00023315"/>
    </source>
</evidence>
<dbReference type="PANTHER" id="PTHR11712">
    <property type="entry name" value="POLYKETIDE SYNTHASE-RELATED"/>
    <property type="match status" value="1"/>
</dbReference>
<evidence type="ECO:0000256" key="11">
    <source>
        <dbReference type="PIRNR" id="PIRNR000447"/>
    </source>
</evidence>
<accession>A0ABT3MVJ8</accession>
<dbReference type="PIRSF" id="PIRSF000447">
    <property type="entry name" value="KAS_II"/>
    <property type="match status" value="1"/>
</dbReference>
<dbReference type="PANTHER" id="PTHR11712:SF336">
    <property type="entry name" value="3-OXOACYL-[ACYL-CARRIER-PROTEIN] SYNTHASE, MITOCHONDRIAL"/>
    <property type="match status" value="1"/>
</dbReference>
<dbReference type="InterPro" id="IPR018201">
    <property type="entry name" value="Ketoacyl_synth_AS"/>
</dbReference>
<dbReference type="InterPro" id="IPR017568">
    <property type="entry name" value="3-oxoacyl-ACP_synth-2"/>
</dbReference>
<sequence length="417" mass="43861">MSHRRVVVTGLGALCPVGIGVARSWQSVLAGQSGIHATKHLDTENYSVKICGTVKNFQAGDYMNPKDARKMDVFIQYGMVAGIEAIKDAGLDTEGLITEDNAHRYGVAIGSGIGGLTTIENNYDTLQKSGPRRISPFFIPAAIINMAAGWLSMTYNLQGPNFATSTACASGAHSIGLAARAIAYGDADVMVAGGAEKGSSALGMTGFAAARALSNRNDEPELASRPWDKDRDGFVLGDGAAVVVLEEYEHAVRRGATIYAELSGVGMSGDAHHMTSPPEDGRGAARAMQSALDDAGLKPDQVSYINAHGTSTPVGDIAETRAIHKVFGTHAHKLAVSSTKSMTGHLLGAAGSLEAVFAIKSLQEQLAPPTINLVNPDKVCDLDYVPDTFRRIQTEHVLSNSFGFGGTNITLAFSRLD</sequence>
<dbReference type="EC" id="2.3.1.179" evidence="3 11"/>
<evidence type="ECO:0000256" key="8">
    <source>
        <dbReference type="ARBA" id="ARBA00023098"/>
    </source>
</evidence>
<keyword evidence="15" id="KW-1185">Reference proteome</keyword>
<reference evidence="14 15" key="1">
    <citation type="submission" date="2022-10" db="EMBL/GenBank/DDBJ databases">
        <title>High-quality genome sequences of two octocoral-associated bacteria, Endozoicomonas euniceicola EF212 and Endozoicomonas gorgoniicola PS125.</title>
        <authorList>
            <person name="Chiou Y.-J."/>
            <person name="Chen Y.-H."/>
        </authorList>
    </citation>
    <scope>NUCLEOTIDE SEQUENCE [LARGE SCALE GENOMIC DNA]</scope>
    <source>
        <strain evidence="14 15">PS125</strain>
    </source>
</reference>
<evidence type="ECO:0000256" key="2">
    <source>
        <dbReference type="ARBA" id="ARBA00008467"/>
    </source>
</evidence>
<feature type="domain" description="Ketosynthase family 3 (KS3)" evidence="13">
    <location>
        <begin position="3"/>
        <end position="415"/>
    </location>
</feature>
<comment type="pathway">
    <text evidence="1 11">Lipid metabolism; fatty acid biosynthesis.</text>
</comment>
<dbReference type="Proteomes" id="UP001209854">
    <property type="component" value="Unassembled WGS sequence"/>
</dbReference>
<dbReference type="Gene3D" id="3.40.47.10">
    <property type="match status" value="1"/>
</dbReference>
<dbReference type="SUPFAM" id="SSF53901">
    <property type="entry name" value="Thiolase-like"/>
    <property type="match status" value="2"/>
</dbReference>
<evidence type="ECO:0000313" key="14">
    <source>
        <dbReference type="EMBL" id="MCW7553400.1"/>
    </source>
</evidence>
<evidence type="ECO:0000256" key="6">
    <source>
        <dbReference type="ARBA" id="ARBA00022679"/>
    </source>
</evidence>
<dbReference type="InterPro" id="IPR000794">
    <property type="entry name" value="Beta-ketoacyl_synthase"/>
</dbReference>
<evidence type="ECO:0000313" key="15">
    <source>
        <dbReference type="Proteomes" id="UP001209854"/>
    </source>
</evidence>
<keyword evidence="6 11" id="KW-0808">Transferase</keyword>
<organism evidence="14 15">
    <name type="scientific">Endozoicomonas gorgoniicola</name>
    <dbReference type="NCBI Taxonomy" id="1234144"/>
    <lineage>
        <taxon>Bacteria</taxon>
        <taxon>Pseudomonadati</taxon>
        <taxon>Pseudomonadota</taxon>
        <taxon>Gammaproteobacteria</taxon>
        <taxon>Oceanospirillales</taxon>
        <taxon>Endozoicomonadaceae</taxon>
        <taxon>Endozoicomonas</taxon>
    </lineage>
</organism>
<gene>
    <name evidence="14" type="primary">fabF</name>
    <name evidence="14" type="ORF">NX722_12300</name>
</gene>
<dbReference type="InterPro" id="IPR014030">
    <property type="entry name" value="Ketoacyl_synth_N"/>
</dbReference>
<keyword evidence="9 11" id="KW-0275">Fatty acid biosynthesis</keyword>